<sequence length="289" mass="31999">MKAFVRGLLARANEVPKIHQRKVSAGFGCLTSPPPPEKGLENLTVADVLSTKDTEVDTWISCRTNDTVSDAVKNMAKHNIGSLVVLKPGDQQYIAGIVTERGIYKLSLLISSKLTKVGEVMTDESKLVTVSSGTNIIKAMQLMSENHIRHVPVIDGKIVGLISMVDVVKAIVDHQNGELKPSLSRFSICDSPFLSSRRLSEIFLVERAIMGRKAGNLYINPKKLGNLAKPCMKEMVSFLNCMALNNIKDDKCEKQKQLLSVCMQGQSDHKNKSWGNINYHLQRLTRGRK</sequence>
<dbReference type="SUPFAM" id="SSF47072">
    <property type="entry name" value="Cysteine alpha-hairpin motif"/>
    <property type="match status" value="1"/>
</dbReference>
<accession>A0A7G2DYW4</accession>
<dbReference type="Gene3D" id="3.10.580.10">
    <property type="entry name" value="CBS-domain"/>
    <property type="match status" value="1"/>
</dbReference>
<organism evidence="4 5">
    <name type="scientific">Arabidopsis thaliana</name>
    <name type="common">Mouse-ear cress</name>
    <dbReference type="NCBI Taxonomy" id="3702"/>
    <lineage>
        <taxon>Eukaryota</taxon>
        <taxon>Viridiplantae</taxon>
        <taxon>Streptophyta</taxon>
        <taxon>Embryophyta</taxon>
        <taxon>Tracheophyta</taxon>
        <taxon>Spermatophyta</taxon>
        <taxon>Magnoliopsida</taxon>
        <taxon>eudicotyledons</taxon>
        <taxon>Gunneridae</taxon>
        <taxon>Pentapetalae</taxon>
        <taxon>rosids</taxon>
        <taxon>malvids</taxon>
        <taxon>Brassicales</taxon>
        <taxon>Brassicaceae</taxon>
        <taxon>Camelineae</taxon>
        <taxon>Arabidopsis</taxon>
    </lineage>
</organism>
<dbReference type="Pfam" id="PF00571">
    <property type="entry name" value="CBS"/>
    <property type="match status" value="2"/>
</dbReference>
<evidence type="ECO:0000313" key="4">
    <source>
        <dbReference type="EMBL" id="CAD5314838.1"/>
    </source>
</evidence>
<dbReference type="EMBL" id="LR881466">
    <property type="protein sequence ID" value="CAD5314838.1"/>
    <property type="molecule type" value="Genomic_DNA"/>
</dbReference>
<reference evidence="4 5" key="1">
    <citation type="submission" date="2020-09" db="EMBL/GenBank/DDBJ databases">
        <authorList>
            <person name="Ashkenazy H."/>
        </authorList>
    </citation>
    <scope>NUCLEOTIDE SEQUENCE [LARGE SCALE GENOMIC DNA]</scope>
    <source>
        <strain evidence="5">cv. Cdm-0</strain>
    </source>
</reference>
<dbReference type="SUPFAM" id="SSF54631">
    <property type="entry name" value="CBS-domain pair"/>
    <property type="match status" value="1"/>
</dbReference>
<gene>
    <name evidence="4" type="ORF">AT9943_LOCUS3255</name>
</gene>
<evidence type="ECO:0000256" key="1">
    <source>
        <dbReference type="ARBA" id="ARBA00023122"/>
    </source>
</evidence>
<evidence type="ECO:0000313" key="5">
    <source>
        <dbReference type="Proteomes" id="UP000516314"/>
    </source>
</evidence>
<dbReference type="CDD" id="cd04623">
    <property type="entry name" value="CBS_pair_bac_euk"/>
    <property type="match status" value="1"/>
</dbReference>
<dbReference type="InterPro" id="IPR031731">
    <property type="entry name" value="CX9C"/>
</dbReference>
<dbReference type="InterPro" id="IPR044725">
    <property type="entry name" value="CBSX3_CBS_dom"/>
</dbReference>
<feature type="domain" description="CBS" evidence="3">
    <location>
        <begin position="121"/>
        <end position="179"/>
    </location>
</feature>
<dbReference type="Proteomes" id="UP000516314">
    <property type="component" value="Chromosome 1"/>
</dbReference>
<evidence type="ECO:0000256" key="2">
    <source>
        <dbReference type="PROSITE-ProRule" id="PRU00703"/>
    </source>
</evidence>
<proteinExistence type="predicted"/>
<dbReference type="PROSITE" id="PS51371">
    <property type="entry name" value="CBS"/>
    <property type="match status" value="1"/>
</dbReference>
<dbReference type="InterPro" id="IPR000644">
    <property type="entry name" value="CBS_dom"/>
</dbReference>
<dbReference type="AlphaFoldDB" id="A0A7G2DYW4"/>
<dbReference type="InterPro" id="IPR009069">
    <property type="entry name" value="Cys_alpha_HP_mot_SF"/>
</dbReference>
<dbReference type="SMART" id="SM00116">
    <property type="entry name" value="CBS"/>
    <property type="match status" value="2"/>
</dbReference>
<evidence type="ECO:0000259" key="3">
    <source>
        <dbReference type="PROSITE" id="PS51371"/>
    </source>
</evidence>
<dbReference type="PROSITE" id="PS51808">
    <property type="entry name" value="CHCH"/>
    <property type="match status" value="1"/>
</dbReference>
<dbReference type="PANTHER" id="PTHR43080">
    <property type="entry name" value="CBS DOMAIN-CONTAINING PROTEIN CBSX3, MITOCHONDRIAL"/>
    <property type="match status" value="1"/>
</dbReference>
<keyword evidence="1 2" id="KW-0129">CBS domain</keyword>
<dbReference type="InterPro" id="IPR046342">
    <property type="entry name" value="CBS_dom_sf"/>
</dbReference>
<dbReference type="Pfam" id="PF16860">
    <property type="entry name" value="CX9C"/>
    <property type="match status" value="1"/>
</dbReference>
<dbReference type="InterPro" id="IPR051257">
    <property type="entry name" value="Diverse_CBS-Domain"/>
</dbReference>
<dbReference type="PANTHER" id="PTHR43080:SF12">
    <property type="entry name" value="CYSTATHIONINE BETA-SYNTHASE (CBS) FAMILY PROTEIN"/>
    <property type="match status" value="1"/>
</dbReference>
<name>A0A7G2DYW4_ARATH</name>
<protein>
    <submittedName>
        <fullName evidence="4">(thale cress) hypothetical protein</fullName>
    </submittedName>
</protein>